<gene>
    <name evidence="2" type="ORF">IPOD504_LOCUS10650</name>
</gene>
<evidence type="ECO:0000313" key="3">
    <source>
        <dbReference type="Proteomes" id="UP000837857"/>
    </source>
</evidence>
<accession>A0ABN8IIT7</accession>
<reference evidence="2" key="1">
    <citation type="submission" date="2022-03" db="EMBL/GenBank/DDBJ databases">
        <authorList>
            <person name="Martin H S."/>
        </authorList>
    </citation>
    <scope>NUCLEOTIDE SEQUENCE</scope>
</reference>
<keyword evidence="3" id="KW-1185">Reference proteome</keyword>
<sequence length="128" mass="13973">MEAAPPYKTVITRRQTKINLFVSTTKSTFLNSLANGTSLASNDSQGSKLARKFGSSACGTSNVARWNFYKRHPPSPKRAKLEVFYAANKSRWREMSAAGVPPPPSPTDPSEWKLPVPQSLGVCDMASL</sequence>
<dbReference type="Proteomes" id="UP000837857">
    <property type="component" value="Chromosome 26"/>
</dbReference>
<dbReference type="EMBL" id="OW152838">
    <property type="protein sequence ID" value="CAH2058953.1"/>
    <property type="molecule type" value="Genomic_DNA"/>
</dbReference>
<feature type="non-terminal residue" evidence="2">
    <location>
        <position position="128"/>
    </location>
</feature>
<proteinExistence type="predicted"/>
<name>A0ABN8IIT7_9NEOP</name>
<evidence type="ECO:0000313" key="2">
    <source>
        <dbReference type="EMBL" id="CAH2058953.1"/>
    </source>
</evidence>
<feature type="region of interest" description="Disordered" evidence="1">
    <location>
        <begin position="95"/>
        <end position="116"/>
    </location>
</feature>
<protein>
    <submittedName>
        <fullName evidence="2">Uncharacterized protein</fullName>
    </submittedName>
</protein>
<evidence type="ECO:0000256" key="1">
    <source>
        <dbReference type="SAM" id="MobiDB-lite"/>
    </source>
</evidence>
<organism evidence="2 3">
    <name type="scientific">Iphiclides podalirius</name>
    <name type="common">scarce swallowtail</name>
    <dbReference type="NCBI Taxonomy" id="110791"/>
    <lineage>
        <taxon>Eukaryota</taxon>
        <taxon>Metazoa</taxon>
        <taxon>Ecdysozoa</taxon>
        <taxon>Arthropoda</taxon>
        <taxon>Hexapoda</taxon>
        <taxon>Insecta</taxon>
        <taxon>Pterygota</taxon>
        <taxon>Neoptera</taxon>
        <taxon>Endopterygota</taxon>
        <taxon>Lepidoptera</taxon>
        <taxon>Glossata</taxon>
        <taxon>Ditrysia</taxon>
        <taxon>Papilionoidea</taxon>
        <taxon>Papilionidae</taxon>
        <taxon>Papilioninae</taxon>
        <taxon>Iphiclides</taxon>
    </lineage>
</organism>